<dbReference type="InterPro" id="IPR036179">
    <property type="entry name" value="Ig-like_dom_sf"/>
</dbReference>
<gene>
    <name evidence="2" type="ORF">SKAU_G00123260</name>
</gene>
<accession>A0A9Q1FPL9</accession>
<dbReference type="InterPro" id="IPR013783">
    <property type="entry name" value="Ig-like_fold"/>
</dbReference>
<dbReference type="GO" id="GO:0038023">
    <property type="term" value="F:signaling receptor activity"/>
    <property type="evidence" value="ECO:0007669"/>
    <property type="project" value="InterPro"/>
</dbReference>
<keyword evidence="3" id="KW-1185">Reference proteome</keyword>
<dbReference type="OrthoDB" id="8917013at2759"/>
<evidence type="ECO:0008006" key="4">
    <source>
        <dbReference type="Google" id="ProtNLM"/>
    </source>
</evidence>
<name>A0A9Q1FPL9_SYNKA</name>
<dbReference type="Gene3D" id="2.60.40.10">
    <property type="entry name" value="Immunoglobulins"/>
    <property type="match status" value="1"/>
</dbReference>
<evidence type="ECO:0000313" key="3">
    <source>
        <dbReference type="Proteomes" id="UP001152622"/>
    </source>
</evidence>
<dbReference type="GO" id="GO:0016020">
    <property type="term" value="C:membrane"/>
    <property type="evidence" value="ECO:0007669"/>
    <property type="project" value="InterPro"/>
</dbReference>
<keyword evidence="1" id="KW-0812">Transmembrane</keyword>
<reference evidence="2" key="1">
    <citation type="journal article" date="2023" name="Science">
        <title>Genome structures resolve the early diversification of teleost fishes.</title>
        <authorList>
            <person name="Parey E."/>
            <person name="Louis A."/>
            <person name="Montfort J."/>
            <person name="Bouchez O."/>
            <person name="Roques C."/>
            <person name="Iampietro C."/>
            <person name="Lluch J."/>
            <person name="Castinel A."/>
            <person name="Donnadieu C."/>
            <person name="Desvignes T."/>
            <person name="Floi Bucao C."/>
            <person name="Jouanno E."/>
            <person name="Wen M."/>
            <person name="Mejri S."/>
            <person name="Dirks R."/>
            <person name="Jansen H."/>
            <person name="Henkel C."/>
            <person name="Chen W.J."/>
            <person name="Zahm M."/>
            <person name="Cabau C."/>
            <person name="Klopp C."/>
            <person name="Thompson A.W."/>
            <person name="Robinson-Rechavi M."/>
            <person name="Braasch I."/>
            <person name="Lecointre G."/>
            <person name="Bobe J."/>
            <person name="Postlethwait J.H."/>
            <person name="Berthelot C."/>
            <person name="Roest Crollius H."/>
            <person name="Guiguen Y."/>
        </authorList>
    </citation>
    <scope>NUCLEOTIDE SEQUENCE</scope>
    <source>
        <strain evidence="2">WJC10195</strain>
    </source>
</reference>
<comment type="caution">
    <text evidence="2">The sequence shown here is derived from an EMBL/GenBank/DDBJ whole genome shotgun (WGS) entry which is preliminary data.</text>
</comment>
<feature type="transmembrane region" description="Helical" evidence="1">
    <location>
        <begin position="128"/>
        <end position="149"/>
    </location>
</feature>
<organism evidence="2 3">
    <name type="scientific">Synaphobranchus kaupii</name>
    <name type="common">Kaup's arrowtooth eel</name>
    <dbReference type="NCBI Taxonomy" id="118154"/>
    <lineage>
        <taxon>Eukaryota</taxon>
        <taxon>Metazoa</taxon>
        <taxon>Chordata</taxon>
        <taxon>Craniata</taxon>
        <taxon>Vertebrata</taxon>
        <taxon>Euteleostomi</taxon>
        <taxon>Actinopterygii</taxon>
        <taxon>Neopterygii</taxon>
        <taxon>Teleostei</taxon>
        <taxon>Anguilliformes</taxon>
        <taxon>Synaphobranchidae</taxon>
        <taxon>Synaphobranchus</taxon>
    </lineage>
</organism>
<dbReference type="EMBL" id="JAINUF010000004">
    <property type="protein sequence ID" value="KAJ8363495.1"/>
    <property type="molecule type" value="Genomic_DNA"/>
</dbReference>
<evidence type="ECO:0000313" key="2">
    <source>
        <dbReference type="EMBL" id="KAJ8363495.1"/>
    </source>
</evidence>
<keyword evidence="1" id="KW-0472">Membrane</keyword>
<dbReference type="AlphaFoldDB" id="A0A9Q1FPL9"/>
<dbReference type="GO" id="GO:0002250">
    <property type="term" value="P:adaptive immune response"/>
    <property type="evidence" value="ECO:0007669"/>
    <property type="project" value="InterPro"/>
</dbReference>
<protein>
    <recommendedName>
        <fullName evidence="4">Immunoglobulin V-set domain-containing protein</fullName>
    </recommendedName>
</protein>
<dbReference type="InterPro" id="IPR039090">
    <property type="entry name" value="CD7"/>
</dbReference>
<sequence length="232" mass="26198">MKTIHSVPWMFLTVPLILETSSNLIGLYLKRKCVEPAREVMFFSASGLAVSPEDKERIHVQGDMSTKTLNVTISQLQLRDSGVFYCEFVYAGQPLDRFIPGKEDFILFVETRHAYEGLQCNCSSYPPLLYAISVAVVLLLCLLLGLAASHCGKACKRSRPQTLVPIYEEMTGGQLASRKRPHCHLDTLHQEEADGSVYINPQLRHQQENQYVNPREKQLLPETSDTVMVDNQ</sequence>
<proteinExistence type="predicted"/>
<dbReference type="PANTHER" id="PTHR15343:SF1">
    <property type="entry name" value="CD7 ANTIGEN-LIKE"/>
    <property type="match status" value="1"/>
</dbReference>
<dbReference type="PANTHER" id="PTHR15343">
    <property type="entry name" value="CD7"/>
    <property type="match status" value="1"/>
</dbReference>
<keyword evidence="1" id="KW-1133">Transmembrane helix</keyword>
<dbReference type="Proteomes" id="UP001152622">
    <property type="component" value="Chromosome 4"/>
</dbReference>
<evidence type="ECO:0000256" key="1">
    <source>
        <dbReference type="SAM" id="Phobius"/>
    </source>
</evidence>
<dbReference type="SUPFAM" id="SSF48726">
    <property type="entry name" value="Immunoglobulin"/>
    <property type="match status" value="1"/>
</dbReference>